<dbReference type="Proteomes" id="UP000660729">
    <property type="component" value="Unassembled WGS sequence"/>
</dbReference>
<reference evidence="2" key="1">
    <citation type="submission" date="2020-04" db="EMBL/GenBank/DDBJ databases">
        <title>Draft genome resource of the tomato pathogen Pseudocercospora fuligena.</title>
        <authorList>
            <person name="Zaccaron A."/>
        </authorList>
    </citation>
    <scope>NUCLEOTIDE SEQUENCE</scope>
    <source>
        <strain evidence="2">PF001</strain>
    </source>
</reference>
<dbReference type="PANTHER" id="PTHR36440:SF1">
    <property type="entry name" value="PUTATIVE (AFU_ORTHOLOGUE AFUA_8G07350)-RELATED"/>
    <property type="match status" value="1"/>
</dbReference>
<proteinExistence type="predicted"/>
<dbReference type="InterPro" id="IPR014710">
    <property type="entry name" value="RmlC-like_jellyroll"/>
</dbReference>
<evidence type="ECO:0000313" key="2">
    <source>
        <dbReference type="EMBL" id="KAF7187869.1"/>
    </source>
</evidence>
<dbReference type="InterPro" id="IPR011051">
    <property type="entry name" value="RmlC_Cupin_sf"/>
</dbReference>
<accession>A0A8H6RA45</accession>
<dbReference type="EMBL" id="JABCIY010000219">
    <property type="protein sequence ID" value="KAF7187869.1"/>
    <property type="molecule type" value="Genomic_DNA"/>
</dbReference>
<dbReference type="SUPFAM" id="SSF51182">
    <property type="entry name" value="RmlC-like cupins"/>
    <property type="match status" value="1"/>
</dbReference>
<dbReference type="InterPro" id="IPR053146">
    <property type="entry name" value="QDO-like"/>
</dbReference>
<sequence length="197" mass="22279">MADPVRETRRLSLGKGCVMRFMVDESKATDDLRHHWTETSYDGRPESWVPDIGSHWHKYHDEYMEILEGEIDFVLDGKAVTLHAGDPSLHIPKCHVHSFKFKAGVKSVLIERTDPVGDFKEKFFEVLLDERITDGGKPSLLSVMLSFYDGDTFLGLPGGFKLLEENLTWLLSVLGKLWAPNGPRVQPGAVPMNKKTE</sequence>
<protein>
    <recommendedName>
        <fullName evidence="1">Cupin type-2 domain-containing protein</fullName>
    </recommendedName>
</protein>
<keyword evidence="3" id="KW-1185">Reference proteome</keyword>
<comment type="caution">
    <text evidence="2">The sequence shown here is derived from an EMBL/GenBank/DDBJ whole genome shotgun (WGS) entry which is preliminary data.</text>
</comment>
<feature type="domain" description="Cupin type-2" evidence="1">
    <location>
        <begin position="52"/>
        <end position="100"/>
    </location>
</feature>
<organism evidence="2 3">
    <name type="scientific">Pseudocercospora fuligena</name>
    <dbReference type="NCBI Taxonomy" id="685502"/>
    <lineage>
        <taxon>Eukaryota</taxon>
        <taxon>Fungi</taxon>
        <taxon>Dikarya</taxon>
        <taxon>Ascomycota</taxon>
        <taxon>Pezizomycotina</taxon>
        <taxon>Dothideomycetes</taxon>
        <taxon>Dothideomycetidae</taxon>
        <taxon>Mycosphaerellales</taxon>
        <taxon>Mycosphaerellaceae</taxon>
        <taxon>Pseudocercospora</taxon>
    </lineage>
</organism>
<dbReference type="Gene3D" id="2.60.120.10">
    <property type="entry name" value="Jelly Rolls"/>
    <property type="match status" value="1"/>
</dbReference>
<name>A0A8H6RA45_9PEZI</name>
<dbReference type="InterPro" id="IPR013096">
    <property type="entry name" value="Cupin_2"/>
</dbReference>
<dbReference type="AlphaFoldDB" id="A0A8H6RA45"/>
<dbReference type="Pfam" id="PF07883">
    <property type="entry name" value="Cupin_2"/>
    <property type="match status" value="1"/>
</dbReference>
<dbReference type="PANTHER" id="PTHR36440">
    <property type="entry name" value="PUTATIVE (AFU_ORTHOLOGUE AFUA_8G07350)-RELATED"/>
    <property type="match status" value="1"/>
</dbReference>
<dbReference type="OrthoDB" id="504210at2759"/>
<evidence type="ECO:0000259" key="1">
    <source>
        <dbReference type="Pfam" id="PF07883"/>
    </source>
</evidence>
<gene>
    <name evidence="2" type="ORF">HII31_10769</name>
</gene>
<evidence type="ECO:0000313" key="3">
    <source>
        <dbReference type="Proteomes" id="UP000660729"/>
    </source>
</evidence>